<dbReference type="PANTHER" id="PTHR14969">
    <property type="entry name" value="SPHINGOSINE-1-PHOSPHATE PHOSPHOHYDROLASE"/>
    <property type="match status" value="1"/>
</dbReference>
<dbReference type="STRING" id="1304275.C41B8_08240"/>
<dbReference type="SUPFAM" id="SSF48317">
    <property type="entry name" value="Acid phosphatase/Vanadium-dependent haloperoxidase"/>
    <property type="match status" value="1"/>
</dbReference>
<feature type="transmembrane region" description="Helical" evidence="4">
    <location>
        <begin position="167"/>
        <end position="189"/>
    </location>
</feature>
<evidence type="ECO:0000256" key="1">
    <source>
        <dbReference type="ARBA" id="ARBA00012374"/>
    </source>
</evidence>
<feature type="transmembrane region" description="Helical" evidence="4">
    <location>
        <begin position="265"/>
        <end position="286"/>
    </location>
</feature>
<evidence type="ECO:0000259" key="5">
    <source>
        <dbReference type="SMART" id="SM00014"/>
    </source>
</evidence>
<dbReference type="EMBL" id="APNK01000009">
    <property type="protein sequence ID" value="KEZ77790.1"/>
    <property type="molecule type" value="Genomic_DNA"/>
</dbReference>
<name>A0A084IM56_SALHC</name>
<feature type="transmembrane region" description="Helical" evidence="4">
    <location>
        <begin position="81"/>
        <end position="100"/>
    </location>
</feature>
<organism evidence="6 7">
    <name type="scientific">Salinisphaera hydrothermalis (strain C41B8)</name>
    <dbReference type="NCBI Taxonomy" id="1304275"/>
    <lineage>
        <taxon>Bacteria</taxon>
        <taxon>Pseudomonadati</taxon>
        <taxon>Pseudomonadota</taxon>
        <taxon>Gammaproteobacteria</taxon>
        <taxon>Salinisphaerales</taxon>
        <taxon>Salinisphaeraceae</taxon>
        <taxon>Salinisphaera</taxon>
    </lineage>
</organism>
<accession>A0A084IM56</accession>
<dbReference type="EC" id="3.6.1.27" evidence="1"/>
<comment type="catalytic activity">
    <reaction evidence="3">
        <text>di-trans,octa-cis-undecaprenyl diphosphate + H2O = di-trans,octa-cis-undecaprenyl phosphate + phosphate + H(+)</text>
        <dbReference type="Rhea" id="RHEA:28094"/>
        <dbReference type="ChEBI" id="CHEBI:15377"/>
        <dbReference type="ChEBI" id="CHEBI:15378"/>
        <dbReference type="ChEBI" id="CHEBI:43474"/>
        <dbReference type="ChEBI" id="CHEBI:58405"/>
        <dbReference type="ChEBI" id="CHEBI:60392"/>
        <dbReference type="EC" id="3.6.1.27"/>
    </reaction>
</comment>
<dbReference type="SMART" id="SM00014">
    <property type="entry name" value="acidPPc"/>
    <property type="match status" value="1"/>
</dbReference>
<keyword evidence="4" id="KW-0472">Membrane</keyword>
<evidence type="ECO:0000256" key="2">
    <source>
        <dbReference type="ARBA" id="ARBA00032707"/>
    </source>
</evidence>
<dbReference type="AlphaFoldDB" id="A0A084IM56"/>
<comment type="caution">
    <text evidence="6">The sequence shown here is derived from an EMBL/GenBank/DDBJ whole genome shotgun (WGS) entry which is preliminary data.</text>
</comment>
<proteinExistence type="predicted"/>
<evidence type="ECO:0000313" key="6">
    <source>
        <dbReference type="EMBL" id="KEZ77790.1"/>
    </source>
</evidence>
<keyword evidence="7" id="KW-1185">Reference proteome</keyword>
<sequence length="293" mass="32072">MSDPTLSFWWLLGLLALLLVVGRLVAGLVWWAIRRATPATRRAASRTGRALPGRRFLADTLSARFPRTSAWVAARFATDRFTGLPLTLMVILAGYLASLGSDLAEDVIEREEIVHFDAHVNAALAPLRNSDLLHVFAQITHLADIPTLVAVVLVATAFLWADRRTTYIPGLLLTVLGSETLTYVGKYAVDRPRPDFLTFASAITPSFPSGHATGSMAVYGFIAYAIARVLPSTRLRFELVYWCGALIALIAFSRLLLSVHFTSDVAAGLLVGGFWLLAGFALTEYLNDRAVRR</sequence>
<dbReference type="RefSeq" id="WP_037336514.1">
    <property type="nucleotide sequence ID" value="NZ_APNK01000009.1"/>
</dbReference>
<evidence type="ECO:0000313" key="7">
    <source>
        <dbReference type="Proteomes" id="UP000028302"/>
    </source>
</evidence>
<dbReference type="GO" id="GO:0050380">
    <property type="term" value="F:undecaprenyl-diphosphatase activity"/>
    <property type="evidence" value="ECO:0007669"/>
    <property type="project" value="UniProtKB-EC"/>
</dbReference>
<feature type="transmembrane region" description="Helical" evidence="4">
    <location>
        <begin position="209"/>
        <end position="227"/>
    </location>
</feature>
<feature type="domain" description="Phosphatidic acid phosphatase type 2/haloperoxidase" evidence="5">
    <location>
        <begin position="168"/>
        <end position="280"/>
    </location>
</feature>
<gene>
    <name evidence="6" type="ORF">C41B8_08240</name>
</gene>
<dbReference type="Gene3D" id="1.20.144.10">
    <property type="entry name" value="Phosphatidic acid phosphatase type 2/haloperoxidase"/>
    <property type="match status" value="2"/>
</dbReference>
<dbReference type="PATRIC" id="fig|1304275.5.peg.1680"/>
<dbReference type="CDD" id="cd03392">
    <property type="entry name" value="PAP2_like_2"/>
    <property type="match status" value="1"/>
</dbReference>
<reference evidence="6 7" key="1">
    <citation type="submission" date="2013-03" db="EMBL/GenBank/DDBJ databases">
        <title>Salinisphaera hydrothermalis C41B8 Genome Sequencing.</title>
        <authorList>
            <person name="Li C."/>
            <person name="Lai Q."/>
            <person name="Shao Z."/>
        </authorList>
    </citation>
    <scope>NUCLEOTIDE SEQUENCE [LARGE SCALE GENOMIC DNA]</scope>
    <source>
        <strain evidence="6 7">C41B8</strain>
    </source>
</reference>
<dbReference type="PANTHER" id="PTHR14969:SF13">
    <property type="entry name" value="AT30094P"/>
    <property type="match status" value="1"/>
</dbReference>
<protein>
    <recommendedName>
        <fullName evidence="1">undecaprenyl-diphosphate phosphatase</fullName>
        <ecNumber evidence="1">3.6.1.27</ecNumber>
    </recommendedName>
    <alternativeName>
        <fullName evidence="2">Undecaprenyl pyrophosphate phosphatase</fullName>
    </alternativeName>
</protein>
<feature type="transmembrane region" description="Helical" evidence="4">
    <location>
        <begin position="6"/>
        <end position="33"/>
    </location>
</feature>
<dbReference type="Proteomes" id="UP000028302">
    <property type="component" value="Unassembled WGS sequence"/>
</dbReference>
<dbReference type="eggNOG" id="COG0671">
    <property type="taxonomic scope" value="Bacteria"/>
</dbReference>
<dbReference type="Pfam" id="PF01569">
    <property type="entry name" value="PAP2"/>
    <property type="match status" value="1"/>
</dbReference>
<evidence type="ECO:0000256" key="4">
    <source>
        <dbReference type="SAM" id="Phobius"/>
    </source>
</evidence>
<evidence type="ECO:0000256" key="3">
    <source>
        <dbReference type="ARBA" id="ARBA00047594"/>
    </source>
</evidence>
<dbReference type="InterPro" id="IPR036938">
    <property type="entry name" value="PAP2/HPO_sf"/>
</dbReference>
<dbReference type="InterPro" id="IPR000326">
    <property type="entry name" value="PAP2/HPO"/>
</dbReference>
<feature type="transmembrane region" description="Helical" evidence="4">
    <location>
        <begin position="135"/>
        <end position="160"/>
    </location>
</feature>
<feature type="transmembrane region" description="Helical" evidence="4">
    <location>
        <begin position="239"/>
        <end position="259"/>
    </location>
</feature>
<keyword evidence="4" id="KW-1133">Transmembrane helix</keyword>
<keyword evidence="4" id="KW-0812">Transmembrane</keyword>